<dbReference type="SMART" id="SM00448">
    <property type="entry name" value="REC"/>
    <property type="match status" value="1"/>
</dbReference>
<feature type="domain" description="Response regulatory" evidence="2">
    <location>
        <begin position="8"/>
        <end position="124"/>
    </location>
</feature>
<evidence type="ECO:0000256" key="1">
    <source>
        <dbReference type="PROSITE-ProRule" id="PRU00169"/>
    </source>
</evidence>
<evidence type="ECO:0000313" key="4">
    <source>
        <dbReference type="EMBL" id="OOZ41046.1"/>
    </source>
</evidence>
<dbReference type="Pfam" id="PF13487">
    <property type="entry name" value="HD_5"/>
    <property type="match status" value="1"/>
</dbReference>
<dbReference type="CDD" id="cd00077">
    <property type="entry name" value="HDc"/>
    <property type="match status" value="1"/>
</dbReference>
<dbReference type="PROSITE" id="PS51832">
    <property type="entry name" value="HD_GYP"/>
    <property type="match status" value="1"/>
</dbReference>
<evidence type="ECO:0000313" key="5">
    <source>
        <dbReference type="Proteomes" id="UP000191110"/>
    </source>
</evidence>
<dbReference type="Gene3D" id="3.40.50.2300">
    <property type="match status" value="1"/>
</dbReference>
<evidence type="ECO:0000259" key="3">
    <source>
        <dbReference type="PROSITE" id="PS51832"/>
    </source>
</evidence>
<dbReference type="SUPFAM" id="SSF52172">
    <property type="entry name" value="CheY-like"/>
    <property type="match status" value="1"/>
</dbReference>
<dbReference type="Proteomes" id="UP000191110">
    <property type="component" value="Unassembled WGS sequence"/>
</dbReference>
<proteinExistence type="predicted"/>
<evidence type="ECO:0000259" key="2">
    <source>
        <dbReference type="PROSITE" id="PS50110"/>
    </source>
</evidence>
<dbReference type="OrthoDB" id="9802066at2"/>
<reference evidence="4 5" key="1">
    <citation type="submission" date="2016-11" db="EMBL/GenBank/DDBJ databases">
        <title>Mixed transmission modes and dynamic genome evolution in an obligate animal-bacterial symbiosis.</title>
        <authorList>
            <person name="Russell S.L."/>
            <person name="Corbett-Detig R.B."/>
            <person name="Cavanaugh C.M."/>
        </authorList>
    </citation>
    <scope>NUCLEOTIDE SEQUENCE [LARGE SCALE GENOMIC DNA]</scope>
    <source>
        <strain evidence="4">Sveles-Q1</strain>
    </source>
</reference>
<dbReference type="Gene3D" id="1.10.3210.10">
    <property type="entry name" value="Hypothetical protein af1432"/>
    <property type="match status" value="1"/>
</dbReference>
<dbReference type="GO" id="GO:0008081">
    <property type="term" value="F:phosphoric diester hydrolase activity"/>
    <property type="evidence" value="ECO:0007669"/>
    <property type="project" value="UniProtKB-ARBA"/>
</dbReference>
<keyword evidence="1" id="KW-0597">Phosphoprotein</keyword>
<dbReference type="GO" id="GO:0000160">
    <property type="term" value="P:phosphorelay signal transduction system"/>
    <property type="evidence" value="ECO:0007669"/>
    <property type="project" value="InterPro"/>
</dbReference>
<dbReference type="SUPFAM" id="SSF109604">
    <property type="entry name" value="HD-domain/PDEase-like"/>
    <property type="match status" value="1"/>
</dbReference>
<dbReference type="PANTHER" id="PTHR45228:SF5">
    <property type="entry name" value="CYCLIC DI-GMP PHOSPHODIESTERASE VC_1348-RELATED"/>
    <property type="match status" value="1"/>
</dbReference>
<sequence>MDDDQRPRVLIVDDETFYIDVLVGALNERYNISVAKNGVQALQRVASGKVPDLILLDILMPEISGLEVCRKLKENPSTADIPVIFLTIKSEVDDEVRGFELGAVDYITKPISPPIVRSRVKNHIALAQSKCVLSDQNRVLEERVMRRTDEILKTQDVAIVCLASLAETRDNETGNHIKRTQHYVKLLAEHLKDHPDYCDYLTDETINRLYRSAPLHDIGKVGIPDHILLKPGKLDADEWDEMKRHTTHGYEALVRAEQDIGTTTFLYIAKEITLTHHERWDGSGYPEGLKGKAIPISGRLMALADVYDALINKRVYKDAFSHEIAAEMILRERGAHFDPLVVDAFAALQSEFDEIATRFAD</sequence>
<dbReference type="EMBL" id="MPRL01000015">
    <property type="protein sequence ID" value="OOZ41046.1"/>
    <property type="molecule type" value="Genomic_DNA"/>
</dbReference>
<dbReference type="InterPro" id="IPR037522">
    <property type="entry name" value="HD_GYP_dom"/>
</dbReference>
<name>A0A1T2L7X4_9GAMM</name>
<accession>A0A1T2L7X4</accession>
<keyword evidence="5" id="KW-1185">Reference proteome</keyword>
<dbReference type="Pfam" id="PF00072">
    <property type="entry name" value="Response_reg"/>
    <property type="match status" value="1"/>
</dbReference>
<comment type="caution">
    <text evidence="4">The sequence shown here is derived from an EMBL/GenBank/DDBJ whole genome shotgun (WGS) entry which is preliminary data.</text>
</comment>
<gene>
    <name evidence="4" type="ORF">BOW53_05580</name>
</gene>
<dbReference type="InterPro" id="IPR003607">
    <property type="entry name" value="HD/PDEase_dom"/>
</dbReference>
<dbReference type="SMART" id="SM00471">
    <property type="entry name" value="HDc"/>
    <property type="match status" value="1"/>
</dbReference>
<protein>
    <submittedName>
        <fullName evidence="4">Two-component system response regulator</fullName>
    </submittedName>
</protein>
<dbReference type="InterPro" id="IPR011006">
    <property type="entry name" value="CheY-like_superfamily"/>
</dbReference>
<dbReference type="InterPro" id="IPR052020">
    <property type="entry name" value="Cyclic_di-GMP/3'3'-cGAMP_PDE"/>
</dbReference>
<dbReference type="InterPro" id="IPR001789">
    <property type="entry name" value="Sig_transdc_resp-reg_receiver"/>
</dbReference>
<organism evidence="4 5">
    <name type="scientific">Solemya pervernicosa gill symbiont</name>
    <dbReference type="NCBI Taxonomy" id="642797"/>
    <lineage>
        <taxon>Bacteria</taxon>
        <taxon>Pseudomonadati</taxon>
        <taxon>Pseudomonadota</taxon>
        <taxon>Gammaproteobacteria</taxon>
        <taxon>sulfur-oxidizing symbionts</taxon>
    </lineage>
</organism>
<dbReference type="PROSITE" id="PS50110">
    <property type="entry name" value="RESPONSE_REGULATORY"/>
    <property type="match status" value="1"/>
</dbReference>
<feature type="domain" description="HD-GYP" evidence="3">
    <location>
        <begin position="151"/>
        <end position="361"/>
    </location>
</feature>
<feature type="modified residue" description="4-aspartylphosphate" evidence="1">
    <location>
        <position position="57"/>
    </location>
</feature>
<dbReference type="AlphaFoldDB" id="A0A1T2L7X4"/>
<dbReference type="PANTHER" id="PTHR45228">
    <property type="entry name" value="CYCLIC DI-GMP PHOSPHODIESTERASE TM_0186-RELATED"/>
    <property type="match status" value="1"/>
</dbReference>